<dbReference type="EMBL" id="NCSJ02000060">
    <property type="protein sequence ID" value="RFU32168.1"/>
    <property type="molecule type" value="Genomic_DNA"/>
</dbReference>
<feature type="non-terminal residue" evidence="6">
    <location>
        <position position="335"/>
    </location>
</feature>
<dbReference type="PANTHER" id="PTHR11732">
    <property type="entry name" value="ALDO/KETO REDUCTASE"/>
    <property type="match status" value="1"/>
</dbReference>
<evidence type="ECO:0000259" key="5">
    <source>
        <dbReference type="Pfam" id="PF00248"/>
    </source>
</evidence>
<dbReference type="PRINTS" id="PR00069">
    <property type="entry name" value="ALDKETRDTASE"/>
</dbReference>
<comment type="caution">
    <text evidence="6">The sequence shown here is derived from an EMBL/GenBank/DDBJ whole genome shotgun (WGS) entry which is preliminary data.</text>
</comment>
<feature type="non-terminal residue" evidence="6">
    <location>
        <position position="1"/>
    </location>
</feature>
<gene>
    <name evidence="6" type="ORF">B7463_g4183</name>
</gene>
<evidence type="ECO:0000313" key="6">
    <source>
        <dbReference type="EMBL" id="RFU32168.1"/>
    </source>
</evidence>
<sequence length="335" mass="37337">MASSTNKIAPAVTGPLLDLNNGVKVPALGFGTFASQGQSGETYRAVICALEAGYRHLDCAWFYLNEEEVGSAIKDFLFQNSSVKRKDIFVTTKVWNHLHTPEDVEWSLKDSLRKLQLDFVDALLIHWPIASERTEDYQVKLGADGKYIINHELTKDPLPTWQAMERLYQAKLTRSIGVSNFTIAGLQDLLLRCSIPPAMNQIEIHPFHPQPEIIHYCTSHHILPVAYSPLGSQDQVPSTGEKVATNPDLIAVANKLGVTLAQVLIAWGIRRGYAVLPKSSNPERIRSNAKLIELPDEDFETVNTVAAGRRTRFVNMKDTFGYDVWPEESSGIPTL</sequence>
<evidence type="ECO:0000256" key="1">
    <source>
        <dbReference type="ARBA" id="ARBA00023002"/>
    </source>
</evidence>
<dbReference type="InterPro" id="IPR018170">
    <property type="entry name" value="Aldo/ket_reductase_CS"/>
</dbReference>
<dbReference type="PROSITE" id="PS00063">
    <property type="entry name" value="ALDOKETO_REDUCTASE_3"/>
    <property type="match status" value="1"/>
</dbReference>
<evidence type="ECO:0000313" key="7">
    <source>
        <dbReference type="Proteomes" id="UP000258309"/>
    </source>
</evidence>
<keyword evidence="1" id="KW-0560">Oxidoreductase</keyword>
<dbReference type="Proteomes" id="UP000258309">
    <property type="component" value="Unassembled WGS sequence"/>
</dbReference>
<feature type="active site" description="Proton donor" evidence="2">
    <location>
        <position position="63"/>
    </location>
</feature>
<dbReference type="AlphaFoldDB" id="A0A3E2HFG3"/>
<dbReference type="FunFam" id="3.20.20.100:FF:000002">
    <property type="entry name" value="2,5-diketo-D-gluconic acid reductase A"/>
    <property type="match status" value="1"/>
</dbReference>
<evidence type="ECO:0000256" key="2">
    <source>
        <dbReference type="PIRSR" id="PIRSR000097-1"/>
    </source>
</evidence>
<feature type="binding site" evidence="3">
    <location>
        <position position="126"/>
    </location>
    <ligand>
        <name>substrate</name>
    </ligand>
</feature>
<dbReference type="InterPro" id="IPR023210">
    <property type="entry name" value="NADP_OxRdtase_dom"/>
</dbReference>
<dbReference type="PIRSF" id="PIRSF000097">
    <property type="entry name" value="AKR"/>
    <property type="match status" value="1"/>
</dbReference>
<evidence type="ECO:0000256" key="4">
    <source>
        <dbReference type="PIRSR" id="PIRSR000097-3"/>
    </source>
</evidence>
<dbReference type="GO" id="GO:0016616">
    <property type="term" value="F:oxidoreductase activity, acting on the CH-OH group of donors, NAD or NADP as acceptor"/>
    <property type="evidence" value="ECO:0007669"/>
    <property type="project" value="UniProtKB-ARBA"/>
</dbReference>
<name>A0A3E2HFG3_SCYLI</name>
<dbReference type="SUPFAM" id="SSF51430">
    <property type="entry name" value="NAD(P)-linked oxidoreductase"/>
    <property type="match status" value="1"/>
</dbReference>
<dbReference type="InterPro" id="IPR036812">
    <property type="entry name" value="NAD(P)_OxRdtase_dom_sf"/>
</dbReference>
<dbReference type="OMA" id="ACATNQV"/>
<dbReference type="PROSITE" id="PS00062">
    <property type="entry name" value="ALDOKETO_REDUCTASE_2"/>
    <property type="match status" value="1"/>
</dbReference>
<evidence type="ECO:0000256" key="3">
    <source>
        <dbReference type="PIRSR" id="PIRSR000097-2"/>
    </source>
</evidence>
<dbReference type="InterPro" id="IPR020471">
    <property type="entry name" value="AKR"/>
</dbReference>
<feature type="site" description="Lowers pKa of active site Tyr" evidence="4">
    <location>
        <position position="93"/>
    </location>
</feature>
<accession>A0A3E2HFG3</accession>
<protein>
    <recommendedName>
        <fullName evidence="5">NADP-dependent oxidoreductase domain-containing protein</fullName>
    </recommendedName>
</protein>
<organism evidence="6 7">
    <name type="scientific">Scytalidium lignicola</name>
    <name type="common">Hyphomycete</name>
    <dbReference type="NCBI Taxonomy" id="5539"/>
    <lineage>
        <taxon>Eukaryota</taxon>
        <taxon>Fungi</taxon>
        <taxon>Dikarya</taxon>
        <taxon>Ascomycota</taxon>
        <taxon>Pezizomycotina</taxon>
        <taxon>Leotiomycetes</taxon>
        <taxon>Leotiomycetes incertae sedis</taxon>
        <taxon>Scytalidium</taxon>
    </lineage>
</organism>
<proteinExistence type="predicted"/>
<keyword evidence="7" id="KW-1185">Reference proteome</keyword>
<feature type="domain" description="NADP-dependent oxidoreductase" evidence="5">
    <location>
        <begin position="28"/>
        <end position="305"/>
    </location>
</feature>
<dbReference type="Pfam" id="PF00248">
    <property type="entry name" value="Aldo_ket_red"/>
    <property type="match status" value="1"/>
</dbReference>
<dbReference type="OrthoDB" id="416253at2759"/>
<dbReference type="PROSITE" id="PS00798">
    <property type="entry name" value="ALDOKETO_REDUCTASE_1"/>
    <property type="match status" value="1"/>
</dbReference>
<dbReference type="STRING" id="5539.A0A3E2HFG3"/>
<dbReference type="Gene3D" id="3.20.20.100">
    <property type="entry name" value="NADP-dependent oxidoreductase domain"/>
    <property type="match status" value="1"/>
</dbReference>
<reference evidence="6 7" key="1">
    <citation type="submission" date="2018-05" db="EMBL/GenBank/DDBJ databases">
        <title>Draft genome sequence of Scytalidium lignicola DSM 105466, a ubiquitous saprotrophic fungus.</title>
        <authorList>
            <person name="Buettner E."/>
            <person name="Gebauer A.M."/>
            <person name="Hofrichter M."/>
            <person name="Liers C."/>
            <person name="Kellner H."/>
        </authorList>
    </citation>
    <scope>NUCLEOTIDE SEQUENCE [LARGE SCALE GENOMIC DNA]</scope>
    <source>
        <strain evidence="6 7">DSM 105466</strain>
    </source>
</reference>